<keyword evidence="5 9" id="KW-0472">Membrane</keyword>
<accession>A0A7F8Q5C7</accession>
<evidence type="ECO:0000313" key="11">
    <source>
        <dbReference type="Proteomes" id="UP000245341"/>
    </source>
</evidence>
<dbReference type="Proteomes" id="UP000245341">
    <property type="component" value="Unplaced"/>
</dbReference>
<dbReference type="PANTHER" id="PTHR19229:SF98">
    <property type="entry name" value="PHOSPHOLIPID-TRANSPORTING ATPASE ABCA3"/>
    <property type="match status" value="1"/>
</dbReference>
<evidence type="ECO:0000256" key="8">
    <source>
        <dbReference type="SAM" id="MobiDB-lite"/>
    </source>
</evidence>
<evidence type="ECO:0000313" key="12">
    <source>
        <dbReference type="RefSeq" id="XP_030876462.1"/>
    </source>
</evidence>
<evidence type="ECO:0000256" key="5">
    <source>
        <dbReference type="ARBA" id="ARBA00023136"/>
    </source>
</evidence>
<dbReference type="SMART" id="SM00360">
    <property type="entry name" value="RRM"/>
    <property type="match status" value="1"/>
</dbReference>
<dbReference type="PROSITE" id="PS50102">
    <property type="entry name" value="RRM"/>
    <property type="match status" value="1"/>
</dbReference>
<feature type="compositionally biased region" description="Basic residues" evidence="8">
    <location>
        <begin position="610"/>
        <end position="642"/>
    </location>
</feature>
<keyword evidence="4 9" id="KW-1133">Transmembrane helix</keyword>
<dbReference type="GeneID" id="102728895"/>
<dbReference type="PANTHER" id="PTHR19229">
    <property type="entry name" value="ATP-BINDING CASSETTE TRANSPORTER SUBFAMILY A ABCA"/>
    <property type="match status" value="1"/>
</dbReference>
<gene>
    <name evidence="12" type="primary">LOC102728895</name>
</gene>
<name>A0A7F8Q5C7_LEPWE</name>
<dbReference type="Gene3D" id="3.30.70.330">
    <property type="match status" value="1"/>
</dbReference>
<dbReference type="GO" id="GO:0003723">
    <property type="term" value="F:RNA binding"/>
    <property type="evidence" value="ECO:0007669"/>
    <property type="project" value="UniProtKB-UniRule"/>
</dbReference>
<reference evidence="12" key="1">
    <citation type="submission" date="2025-08" db="UniProtKB">
        <authorList>
            <consortium name="RefSeq"/>
        </authorList>
    </citation>
    <scope>IDENTIFICATION</scope>
    <source>
        <tissue evidence="12">Liver</tissue>
    </source>
</reference>
<dbReference type="GO" id="GO:0016020">
    <property type="term" value="C:membrane"/>
    <property type="evidence" value="ECO:0007669"/>
    <property type="project" value="UniProtKB-SubCell"/>
</dbReference>
<dbReference type="InterPro" id="IPR034201">
    <property type="entry name" value="RNPS1_RRM"/>
</dbReference>
<evidence type="ECO:0000256" key="2">
    <source>
        <dbReference type="ARBA" id="ARBA00014789"/>
    </source>
</evidence>
<dbReference type="SUPFAM" id="SSF54928">
    <property type="entry name" value="RNA-binding domain, RBD"/>
    <property type="match status" value="1"/>
</dbReference>
<dbReference type="InterPro" id="IPR012677">
    <property type="entry name" value="Nucleotide-bd_a/b_plait_sf"/>
</dbReference>
<dbReference type="Pfam" id="PF00076">
    <property type="entry name" value="RRM_1"/>
    <property type="match status" value="1"/>
</dbReference>
<feature type="region of interest" description="Disordered" evidence="8">
    <location>
        <begin position="583"/>
        <end position="649"/>
    </location>
</feature>
<dbReference type="InterPro" id="IPR013525">
    <property type="entry name" value="ABC2_TM"/>
</dbReference>
<dbReference type="GO" id="GO:0005319">
    <property type="term" value="F:lipid transporter activity"/>
    <property type="evidence" value="ECO:0007669"/>
    <property type="project" value="TreeGrafter"/>
</dbReference>
<comment type="subunit">
    <text evidence="6">Found in mRNA splicing-dependent exon junction complexes (EJC). Found in a post-splicing complex with NXF1, RBM8A, UPF1, UPF2, UPF3A, UPF3B and RNPS1. Component of the heterotrimeric ASAP (apoptosis- and splicing-associated protein) and PSAP complexes consisting of RNPS1, SAP18 and either ACIN1 or PNN, respectively; the ASAP and PSAP complexes probably are formed mutually exclusive. Component of the active spliceosome. Associates with polysomes. Interacts with the cleaved p110 isoform of CDC2L1, CSNK2A1, PNN, SART3, SRP54, SRRM1 and TRA2B/SFRS10.</text>
</comment>
<dbReference type="GO" id="GO:0140359">
    <property type="term" value="F:ABC-type transporter activity"/>
    <property type="evidence" value="ECO:0007669"/>
    <property type="project" value="InterPro"/>
</dbReference>
<dbReference type="RefSeq" id="XP_030876462.1">
    <property type="nucleotide sequence ID" value="XM_031020602.1"/>
</dbReference>
<evidence type="ECO:0000256" key="9">
    <source>
        <dbReference type="SAM" id="Phobius"/>
    </source>
</evidence>
<dbReference type="InterPro" id="IPR000504">
    <property type="entry name" value="RRM_dom"/>
</dbReference>
<proteinExistence type="predicted"/>
<organism evidence="11 12">
    <name type="scientific">Leptonychotes weddellii</name>
    <name type="common">Weddell seal</name>
    <name type="synonym">Otaria weddellii</name>
    <dbReference type="NCBI Taxonomy" id="9713"/>
    <lineage>
        <taxon>Eukaryota</taxon>
        <taxon>Metazoa</taxon>
        <taxon>Chordata</taxon>
        <taxon>Craniata</taxon>
        <taxon>Vertebrata</taxon>
        <taxon>Euteleostomi</taxon>
        <taxon>Mammalia</taxon>
        <taxon>Eutheria</taxon>
        <taxon>Laurasiatheria</taxon>
        <taxon>Carnivora</taxon>
        <taxon>Caniformia</taxon>
        <taxon>Pinnipedia</taxon>
        <taxon>Phocidae</taxon>
        <taxon>Monachinae</taxon>
        <taxon>Lobodontini</taxon>
        <taxon>Leptonychotes</taxon>
    </lineage>
</organism>
<evidence type="ECO:0000256" key="6">
    <source>
        <dbReference type="ARBA" id="ARBA00026044"/>
    </source>
</evidence>
<evidence type="ECO:0000256" key="1">
    <source>
        <dbReference type="ARBA" id="ARBA00004141"/>
    </source>
</evidence>
<sequence>MAVLRQLVLLLWKNYTVQKRKVLVTVLELFLPLLFSGILIWLRLKIQSENVPNATIYPGQSIQELPLFFSFPPPGDTWELAYIPSQSDAVKTITEMARRTLVINMRARGFPSEKDFEDYIRYNNRSSNVLAALVFEHTFNHSGEPLPLAVKYHLRFSDTRRNYMWTQTGSFFLKETEGWHTTSLFPLFPNPGPREPASPDGGEPGYIREGFLAVQHAVDRAIMQYHANASTRQLFEKLTVIAKRFPYPPFISDPFLVAIQYQLPLLLMLSFTYTSLTIIRAVVQEKERKLKEYMRMMGLSSWLHWSAWFLLFFFFLLVAVSCVTLLFCVKVKKDVAVLTHSDPSLVLVFLLCFATSSVSFSFMVSTFFSKANMAAAIGGFLYFFTYIPYFFVAPRYNWMTLSQKLLSCLLSNVAMAMGAQLIGKFEAKEPTCWGVSSREDLGGVEGAVAAKRRQEGEHELLHGCGVVLAFPKLIVSGVLFFSIRSKPPKRDEKERKRRSPSPKPTKVHIGRLTRNVTKDHIMEIFSTYGKIKMIDMPVERMHPHLSKGYAYVEFENPDEAEKALKHMDGGQIDGQEITATAVLAPWPRPPPRRFSPPRRMLPPPPMWRRSPPRMRRRSRSPRRRSPVRRRSRSPGRRRHRSRSSSNSSR</sequence>
<dbReference type="AlphaFoldDB" id="A0A7F8Q5C7"/>
<dbReference type="InterPro" id="IPR026082">
    <property type="entry name" value="ABCA"/>
</dbReference>
<keyword evidence="11" id="KW-1185">Reference proteome</keyword>
<comment type="subcellular location">
    <subcellularLocation>
        <location evidence="1">Membrane</location>
        <topology evidence="1">Multi-pass membrane protein</topology>
    </subcellularLocation>
</comment>
<feature type="compositionally biased region" description="Pro residues" evidence="8">
    <location>
        <begin position="586"/>
        <end position="606"/>
    </location>
</feature>
<dbReference type="KEGG" id="lww:102728895"/>
<feature type="transmembrane region" description="Helical" evidence="9">
    <location>
        <begin position="303"/>
        <end position="329"/>
    </location>
</feature>
<dbReference type="CDD" id="cd12365">
    <property type="entry name" value="RRM_RNPS1"/>
    <property type="match status" value="1"/>
</dbReference>
<feature type="transmembrane region" description="Helical" evidence="9">
    <location>
        <begin position="374"/>
        <end position="393"/>
    </location>
</feature>
<evidence type="ECO:0000259" key="10">
    <source>
        <dbReference type="PROSITE" id="PS50102"/>
    </source>
</evidence>
<dbReference type="Pfam" id="PF12698">
    <property type="entry name" value="ABC2_membrane_3"/>
    <property type="match status" value="1"/>
</dbReference>
<evidence type="ECO:0000256" key="3">
    <source>
        <dbReference type="ARBA" id="ARBA00022692"/>
    </source>
</evidence>
<evidence type="ECO:0000256" key="4">
    <source>
        <dbReference type="ARBA" id="ARBA00022989"/>
    </source>
</evidence>
<evidence type="ECO:0000256" key="7">
    <source>
        <dbReference type="PROSITE-ProRule" id="PRU00176"/>
    </source>
</evidence>
<keyword evidence="7" id="KW-0694">RNA-binding</keyword>
<dbReference type="InterPro" id="IPR035979">
    <property type="entry name" value="RBD_domain_sf"/>
</dbReference>
<dbReference type="OrthoDB" id="252020at2759"/>
<feature type="transmembrane region" description="Helical" evidence="9">
    <location>
        <begin position="345"/>
        <end position="368"/>
    </location>
</feature>
<feature type="transmembrane region" description="Helical" evidence="9">
    <location>
        <begin position="22"/>
        <end position="42"/>
    </location>
</feature>
<keyword evidence="3 9" id="KW-0812">Transmembrane</keyword>
<feature type="transmembrane region" description="Helical" evidence="9">
    <location>
        <begin position="265"/>
        <end position="283"/>
    </location>
</feature>
<protein>
    <recommendedName>
        <fullName evidence="2">RNA-binding protein with serine-rich domain 1</fullName>
    </recommendedName>
</protein>
<feature type="domain" description="RRM" evidence="10">
    <location>
        <begin position="505"/>
        <end position="584"/>
    </location>
</feature>